<organism evidence="2 3">
    <name type="scientific">Streptomyces noursei</name>
    <name type="common">Streptomyces albulus</name>
    <dbReference type="NCBI Taxonomy" id="1971"/>
    <lineage>
        <taxon>Bacteria</taxon>
        <taxon>Bacillati</taxon>
        <taxon>Actinomycetota</taxon>
        <taxon>Actinomycetes</taxon>
        <taxon>Kitasatosporales</taxon>
        <taxon>Streptomycetaceae</taxon>
        <taxon>Streptomyces</taxon>
    </lineage>
</organism>
<dbReference type="AlphaFoldDB" id="A0A2N8P8N0"/>
<feature type="region of interest" description="Disordered" evidence="1">
    <location>
        <begin position="108"/>
        <end position="156"/>
    </location>
</feature>
<evidence type="ECO:0000256" key="1">
    <source>
        <dbReference type="SAM" id="MobiDB-lite"/>
    </source>
</evidence>
<sequence length="156" mass="16730">MVTVRRDPYAHHQSRLGLLVQAARRSEGNVAVPVHDGAWDEEQQGGDLLPDGVVRCAVRCRQVLDETVSEDGAGDEAEDEPQVELPVPAVVVRLGHPVREFVAVPAGRGERERSLLATGPKTQTRSGERPCGGDQGQEVSACGQATVGVEHVGRRQ</sequence>
<evidence type="ECO:0000313" key="2">
    <source>
        <dbReference type="EMBL" id="PNE37375.1"/>
    </source>
</evidence>
<dbReference type="EMBL" id="LJSN01000003">
    <property type="protein sequence ID" value="PNE37375.1"/>
    <property type="molecule type" value="Genomic_DNA"/>
</dbReference>
<evidence type="ECO:0000313" key="3">
    <source>
        <dbReference type="Proteomes" id="UP000236047"/>
    </source>
</evidence>
<name>A0A2N8P8N0_STRNR</name>
<proteinExistence type="predicted"/>
<reference evidence="3" key="1">
    <citation type="submission" date="2015-09" db="EMBL/GenBank/DDBJ databases">
        <authorList>
            <person name="Graham D.E."/>
            <person name="Mahan K.M."/>
            <person name="Klingeman D.M."/>
            <person name="Fida T."/>
            <person name="Giannone R.J."/>
            <person name="Hettich R.L."/>
            <person name="Parry R.J."/>
            <person name="Spain J.C."/>
        </authorList>
    </citation>
    <scope>NUCLEOTIDE SEQUENCE [LARGE SCALE GENOMIC DNA]</scope>
    <source>
        <strain evidence="3">JCM 4701</strain>
    </source>
</reference>
<gene>
    <name evidence="2" type="ORF">AOB60_23955</name>
</gene>
<accession>A0A2N8P8N0</accession>
<protein>
    <submittedName>
        <fullName evidence="2">Uncharacterized protein</fullName>
    </submittedName>
</protein>
<dbReference type="Proteomes" id="UP000236047">
    <property type="component" value="Unassembled WGS sequence"/>
</dbReference>
<keyword evidence="3" id="KW-1185">Reference proteome</keyword>
<comment type="caution">
    <text evidence="2">The sequence shown here is derived from an EMBL/GenBank/DDBJ whole genome shotgun (WGS) entry which is preliminary data.</text>
</comment>